<accession>A0A1H6ZNV7</accession>
<dbReference type="GO" id="GO:0016740">
    <property type="term" value="F:transferase activity"/>
    <property type="evidence" value="ECO:0007669"/>
    <property type="project" value="UniProtKB-KW"/>
</dbReference>
<sequence length="289" mass="32016">MLRVSEERPMHPATSALLRRVCDATKRLGTPFVIAGATARDIVLWHVHGIRAERATRDVDVAVCAVSWASYEMLIGELVNVEGFRQDHRAPQRLLLAHADTGMTIPLDLVPFGDIEVPKGSIAWPPEREFVLTVLGFSEAVATASQIEIEAGLVVPVVTLPALTLLKLLAWEDRRRQENKDASDLLLILRSYLWAGNEERVWTEAADLMEAYAFNDSTASCALLGRDARNLALPSTRDKIRSLLGDERTFQTLVRDLLARAAAVPFEEGFADKLEADVEAFRDGFMAEP</sequence>
<name>A0A1H6ZNV7_9BURK</name>
<dbReference type="PIRSF" id="PIRSF021525">
    <property type="entry name" value="UCP021525"/>
    <property type="match status" value="1"/>
</dbReference>
<evidence type="ECO:0000313" key="1">
    <source>
        <dbReference type="EMBL" id="SEJ53247.1"/>
    </source>
</evidence>
<dbReference type="OrthoDB" id="5918411at2"/>
<keyword evidence="2" id="KW-1185">Reference proteome</keyword>
<dbReference type="Pfam" id="PF08843">
    <property type="entry name" value="AbiEii"/>
    <property type="match status" value="1"/>
</dbReference>
<organism evidence="1 2">
    <name type="scientific">Paraburkholderia diazotrophica</name>
    <dbReference type="NCBI Taxonomy" id="667676"/>
    <lineage>
        <taxon>Bacteria</taxon>
        <taxon>Pseudomonadati</taxon>
        <taxon>Pseudomonadota</taxon>
        <taxon>Betaproteobacteria</taxon>
        <taxon>Burkholderiales</taxon>
        <taxon>Burkholderiaceae</taxon>
        <taxon>Paraburkholderia</taxon>
    </lineage>
</organism>
<proteinExistence type="predicted"/>
<reference evidence="2" key="1">
    <citation type="submission" date="2016-10" db="EMBL/GenBank/DDBJ databases">
        <authorList>
            <person name="Varghese N."/>
            <person name="Submissions S."/>
        </authorList>
    </citation>
    <scope>NUCLEOTIDE SEQUENCE [LARGE SCALE GENOMIC DNA]</scope>
    <source>
        <strain evidence="2">LMG 26031</strain>
    </source>
</reference>
<dbReference type="InterPro" id="IPR014513">
    <property type="entry name" value="UCP021525"/>
</dbReference>
<keyword evidence="1" id="KW-0808">Transferase</keyword>
<dbReference type="InterPro" id="IPR014942">
    <property type="entry name" value="AbiEii"/>
</dbReference>
<evidence type="ECO:0000313" key="2">
    <source>
        <dbReference type="Proteomes" id="UP000198866"/>
    </source>
</evidence>
<dbReference type="AlphaFoldDB" id="A0A1H6ZNV7"/>
<gene>
    <name evidence="1" type="ORF">SAMN05192539_1012184</name>
</gene>
<protein>
    <submittedName>
        <fullName evidence="1">Predicted nucleotidyltransferase</fullName>
    </submittedName>
</protein>
<dbReference type="Proteomes" id="UP000198866">
    <property type="component" value="Unassembled WGS sequence"/>
</dbReference>
<dbReference type="EMBL" id="FNYE01000012">
    <property type="protein sequence ID" value="SEJ53247.1"/>
    <property type="molecule type" value="Genomic_DNA"/>
</dbReference>
<dbReference type="STRING" id="667676.SAMN05192539_1012184"/>